<protein>
    <recommendedName>
        <fullName evidence="4">TRASH domain-containing protein</fullName>
    </recommendedName>
</protein>
<dbReference type="RefSeq" id="WP_223272275.1">
    <property type="nucleotide sequence ID" value="NZ_SMCO01000003.1"/>
</dbReference>
<organism evidence="2 3">
    <name type="scientific">Sulfurirhabdus autotrophica</name>
    <dbReference type="NCBI Taxonomy" id="1706046"/>
    <lineage>
        <taxon>Bacteria</taxon>
        <taxon>Pseudomonadati</taxon>
        <taxon>Pseudomonadota</taxon>
        <taxon>Betaproteobacteria</taxon>
        <taxon>Nitrosomonadales</taxon>
        <taxon>Sulfuricellaceae</taxon>
        <taxon>Sulfurirhabdus</taxon>
    </lineage>
</organism>
<dbReference type="InterPro" id="IPR049708">
    <property type="entry name" value="PP0621-like"/>
</dbReference>
<dbReference type="AlphaFoldDB" id="A0A4R3YAY2"/>
<evidence type="ECO:0000256" key="1">
    <source>
        <dbReference type="SAM" id="Phobius"/>
    </source>
</evidence>
<keyword evidence="3" id="KW-1185">Reference proteome</keyword>
<keyword evidence="1" id="KW-0812">Transmembrane</keyword>
<dbReference type="Proteomes" id="UP000295367">
    <property type="component" value="Unassembled WGS sequence"/>
</dbReference>
<dbReference type="EMBL" id="SMCO01000003">
    <property type="protein sequence ID" value="TCV89080.1"/>
    <property type="molecule type" value="Genomic_DNA"/>
</dbReference>
<dbReference type="NCBIfam" id="NF041023">
    <property type="entry name" value="PP0621_fam"/>
    <property type="match status" value="1"/>
</dbReference>
<keyword evidence="1" id="KW-1133">Transmembrane helix</keyword>
<name>A0A4R3YAY2_9PROT</name>
<evidence type="ECO:0008006" key="4">
    <source>
        <dbReference type="Google" id="ProtNLM"/>
    </source>
</evidence>
<comment type="caution">
    <text evidence="2">The sequence shown here is derived from an EMBL/GenBank/DDBJ whole genome shotgun (WGS) entry which is preliminary data.</text>
</comment>
<proteinExistence type="predicted"/>
<accession>A0A4R3YAY2</accession>
<keyword evidence="1" id="KW-0472">Membrane</keyword>
<gene>
    <name evidence="2" type="ORF">EDC63_103152</name>
</gene>
<sequence>MVILAVFKGVEEVLGKLLLLVVIALVIYGLLKSYSRKMNNPPSTKVDGAEDMVRCAQCGVHQPKSESILSEGKFYCSDEHRKLHQK</sequence>
<reference evidence="2 3" key="1">
    <citation type="submission" date="2019-03" db="EMBL/GenBank/DDBJ databases">
        <title>Genomic Encyclopedia of Type Strains, Phase IV (KMG-IV): sequencing the most valuable type-strain genomes for metagenomic binning, comparative biology and taxonomic classification.</title>
        <authorList>
            <person name="Goeker M."/>
        </authorList>
    </citation>
    <scope>NUCLEOTIDE SEQUENCE [LARGE SCALE GENOMIC DNA]</scope>
    <source>
        <strain evidence="2 3">DSM 100309</strain>
    </source>
</reference>
<feature type="transmembrane region" description="Helical" evidence="1">
    <location>
        <begin position="13"/>
        <end position="31"/>
    </location>
</feature>
<evidence type="ECO:0000313" key="3">
    <source>
        <dbReference type="Proteomes" id="UP000295367"/>
    </source>
</evidence>
<evidence type="ECO:0000313" key="2">
    <source>
        <dbReference type="EMBL" id="TCV89080.1"/>
    </source>
</evidence>